<protein>
    <submittedName>
        <fullName evidence="2">Uncharacterized protein</fullName>
    </submittedName>
</protein>
<evidence type="ECO:0000313" key="3">
    <source>
        <dbReference type="Proteomes" id="UP000006038"/>
    </source>
</evidence>
<feature type="region of interest" description="Disordered" evidence="1">
    <location>
        <begin position="23"/>
        <end position="90"/>
    </location>
</feature>
<dbReference type="AlphaFoldDB" id="J3LBJ7"/>
<keyword evidence="3" id="KW-1185">Reference proteome</keyword>
<sequence>LERRGGGVRRLVGGRPSRPCLLVFRRRRPAGRGNGGGVGSPRGGGGGGRARRRHRHARRGRRPGPGARARQRRHIGRPGDRVHPDAGGSCAHLPDPSTGCIFSLQTLLIHLVLRLASVRVILLISYGDSTIVNILGEM</sequence>
<name>J3LBJ7_ORYBR</name>
<proteinExistence type="predicted"/>
<evidence type="ECO:0000313" key="2">
    <source>
        <dbReference type="EnsemblPlants" id="OB02G20140.1"/>
    </source>
</evidence>
<evidence type="ECO:0000256" key="1">
    <source>
        <dbReference type="SAM" id="MobiDB-lite"/>
    </source>
</evidence>
<feature type="compositionally biased region" description="Basic residues" evidence="1">
    <location>
        <begin position="49"/>
        <end position="62"/>
    </location>
</feature>
<reference evidence="2" key="1">
    <citation type="submission" date="2013-04" db="UniProtKB">
        <authorList>
            <consortium name="EnsemblPlants"/>
        </authorList>
    </citation>
    <scope>IDENTIFICATION</scope>
</reference>
<feature type="compositionally biased region" description="Gly residues" evidence="1">
    <location>
        <begin position="32"/>
        <end position="48"/>
    </location>
</feature>
<dbReference type="HOGENOM" id="CLU_1860395_0_0_1"/>
<gene>
    <name evidence="2" type="primary">LOC102715820</name>
</gene>
<dbReference type="EnsemblPlants" id="OB02G20140.1">
    <property type="protein sequence ID" value="OB02G20140.1"/>
    <property type="gene ID" value="OB02G20140"/>
</dbReference>
<dbReference type="Proteomes" id="UP000006038">
    <property type="component" value="Unassembled WGS sequence"/>
</dbReference>
<organism evidence="2">
    <name type="scientific">Oryza brachyantha</name>
    <name type="common">malo sina</name>
    <dbReference type="NCBI Taxonomy" id="4533"/>
    <lineage>
        <taxon>Eukaryota</taxon>
        <taxon>Viridiplantae</taxon>
        <taxon>Streptophyta</taxon>
        <taxon>Embryophyta</taxon>
        <taxon>Tracheophyta</taxon>
        <taxon>Spermatophyta</taxon>
        <taxon>Magnoliopsida</taxon>
        <taxon>Liliopsida</taxon>
        <taxon>Poales</taxon>
        <taxon>Poaceae</taxon>
        <taxon>BOP clade</taxon>
        <taxon>Oryzoideae</taxon>
        <taxon>Oryzeae</taxon>
        <taxon>Oryzinae</taxon>
        <taxon>Oryza</taxon>
    </lineage>
</organism>
<dbReference type="Gramene" id="OB02G20140.1">
    <property type="protein sequence ID" value="OB02G20140.1"/>
    <property type="gene ID" value="OB02G20140"/>
</dbReference>
<accession>J3LBJ7</accession>